<evidence type="ECO:0000256" key="7">
    <source>
        <dbReference type="HAMAP-Rule" id="MF_00828"/>
    </source>
</evidence>
<keyword evidence="3 7" id="KW-0603">Photosystem I</keyword>
<gene>
    <name evidence="7 8" type="primary">psaM</name>
    <name evidence="8" type="ORF">CspTHAL103_084</name>
</gene>
<evidence type="ECO:0000256" key="3">
    <source>
        <dbReference type="ARBA" id="ARBA00022836"/>
    </source>
</evidence>
<keyword evidence="6 7" id="KW-0472">Membrane</keyword>
<evidence type="ECO:0000256" key="6">
    <source>
        <dbReference type="ARBA" id="ARBA00023136"/>
    </source>
</evidence>
<feature type="transmembrane region" description="Helical" evidence="7">
    <location>
        <begin position="6"/>
        <end position="26"/>
    </location>
</feature>
<dbReference type="EMBL" id="OP616817">
    <property type="protein sequence ID" value="WDB00009.1"/>
    <property type="molecule type" value="Genomic_DNA"/>
</dbReference>
<dbReference type="SUPFAM" id="SSF81548">
    <property type="entry name" value="Subunit XII of photosystem I reaction centre, PsaM"/>
    <property type="match status" value="1"/>
</dbReference>
<proteinExistence type="inferred from homology"/>
<protein>
    <recommendedName>
        <fullName evidence="7">Photosystem I reaction center subunit XII</fullName>
    </recommendedName>
    <alternativeName>
        <fullName evidence="7">PSI-M</fullName>
    </alternativeName>
</protein>
<dbReference type="NCBIfam" id="TIGR03053">
    <property type="entry name" value="PS_I_psaM"/>
    <property type="match status" value="1"/>
</dbReference>
<dbReference type="GO" id="GO:0042651">
    <property type="term" value="C:thylakoid membrane"/>
    <property type="evidence" value="ECO:0007669"/>
    <property type="project" value="UniProtKB-UniRule"/>
</dbReference>
<keyword evidence="4 7" id="KW-1133">Transmembrane helix</keyword>
<keyword evidence="1 7" id="KW-0602">Photosynthesis</keyword>
<dbReference type="AlphaFoldDB" id="A0A9Y1MXW3"/>
<evidence type="ECO:0000313" key="8">
    <source>
        <dbReference type="EMBL" id="WDB00009.1"/>
    </source>
</evidence>
<sequence length="30" mass="3217">MITDSQILVALIFALVPAILSFKLAISLSK</sequence>
<evidence type="ECO:0000256" key="5">
    <source>
        <dbReference type="ARBA" id="ARBA00023078"/>
    </source>
</evidence>
<dbReference type="Pfam" id="PF07465">
    <property type="entry name" value="PsaM"/>
    <property type="match status" value="1"/>
</dbReference>
<reference evidence="8" key="1">
    <citation type="journal article" date="2023" name="J. Phycol.">
        <title>Revised classification of the Cyanidiophyceae based on plastid genome data with descriptions of the Cavernulicolales ord. nov. and Galdieriales ord. nov. (Rhodophyta).</title>
        <authorList>
            <person name="Park S.I."/>
            <person name="Cho C.H."/>
            <person name="Ciniglia C."/>
            <person name="Huang T.Y."/>
            <person name="Liu S.L."/>
            <person name="Bustamante D.E."/>
            <person name="Calderon M.S."/>
            <person name="Mansilla A."/>
            <person name="McDermott T."/>
            <person name="Andersen R.A."/>
            <person name="Yoon H.S."/>
        </authorList>
    </citation>
    <scope>NUCLEOTIDE SEQUENCE</scope>
</reference>
<evidence type="ECO:0000256" key="2">
    <source>
        <dbReference type="ARBA" id="ARBA00022692"/>
    </source>
</evidence>
<keyword evidence="8" id="KW-0934">Plastid</keyword>
<keyword evidence="2 7" id="KW-0812">Transmembrane</keyword>
<dbReference type="GO" id="GO:0015979">
    <property type="term" value="P:photosynthesis"/>
    <property type="evidence" value="ECO:0007669"/>
    <property type="project" value="UniProtKB-UniRule"/>
</dbReference>
<evidence type="ECO:0000256" key="4">
    <source>
        <dbReference type="ARBA" id="ARBA00022989"/>
    </source>
</evidence>
<keyword evidence="5 7" id="KW-0793">Thylakoid</keyword>
<dbReference type="InterPro" id="IPR037279">
    <property type="entry name" value="PSI_PsaM_sf"/>
</dbReference>
<dbReference type="InterPro" id="IPR010010">
    <property type="entry name" value="PSI_PsaM"/>
</dbReference>
<geneLocation type="plastid" evidence="8"/>
<name>A0A9Y1MXW3_9RHOD</name>
<comment type="similarity">
    <text evidence="7">Belongs to the PsaM family.</text>
</comment>
<comment type="subcellular location">
    <subcellularLocation>
        <location evidence="7">Cellular thylakoid membrane</location>
        <topology evidence="7">Single-pass membrane protein</topology>
    </subcellularLocation>
</comment>
<evidence type="ECO:0000256" key="1">
    <source>
        <dbReference type="ARBA" id="ARBA00022531"/>
    </source>
</evidence>
<organism evidence="8">
    <name type="scientific">Cyanidium sp. THAL103</name>
    <dbReference type="NCBI Taxonomy" id="3027999"/>
    <lineage>
        <taxon>Eukaryota</taxon>
        <taxon>Rhodophyta</taxon>
        <taxon>Bangiophyceae</taxon>
        <taxon>Cyanidiales</taxon>
        <taxon>Cyanidiaceae</taxon>
        <taxon>Cyanidium</taxon>
    </lineage>
</organism>
<dbReference type="HAMAP" id="MF_00828">
    <property type="entry name" value="PSI_PsaM"/>
    <property type="match status" value="1"/>
</dbReference>
<accession>A0A9Y1MXW3</accession>
<dbReference type="GO" id="GO:0009522">
    <property type="term" value="C:photosystem I"/>
    <property type="evidence" value="ECO:0007669"/>
    <property type="project" value="UniProtKB-KW"/>
</dbReference>